<evidence type="ECO:0000313" key="3">
    <source>
        <dbReference type="EMBL" id="OAZ04160.1"/>
    </source>
</evidence>
<comment type="caution">
    <text evidence="3">The sequence shown here is derived from an EMBL/GenBank/DDBJ whole genome shotgun (WGS) entry which is preliminary data.</text>
</comment>
<name>A0A199XR93_9FLAO</name>
<organism evidence="3 4">
    <name type="scientific">Flavobacterium succinicans</name>
    <dbReference type="NCBI Taxonomy" id="29536"/>
    <lineage>
        <taxon>Bacteria</taxon>
        <taxon>Pseudomonadati</taxon>
        <taxon>Bacteroidota</taxon>
        <taxon>Flavobacteriia</taxon>
        <taxon>Flavobacteriales</taxon>
        <taxon>Flavobacteriaceae</taxon>
        <taxon>Flavobacterium</taxon>
    </lineage>
</organism>
<dbReference type="AlphaFoldDB" id="A0A199XR93"/>
<evidence type="ECO:0000259" key="2">
    <source>
        <dbReference type="Pfam" id="PF04784"/>
    </source>
</evidence>
<dbReference type="InterPro" id="IPR006869">
    <property type="entry name" value="DUF547"/>
</dbReference>
<evidence type="ECO:0000256" key="1">
    <source>
        <dbReference type="SAM" id="SignalP"/>
    </source>
</evidence>
<feature type="domain" description="DUF547" evidence="2">
    <location>
        <begin position="71"/>
        <end position="174"/>
    </location>
</feature>
<proteinExistence type="predicted"/>
<dbReference type="RefSeq" id="WP_064714991.1">
    <property type="nucleotide sequence ID" value="NZ_JMTM01000035.1"/>
</dbReference>
<dbReference type="PANTHER" id="PTHR46361">
    <property type="entry name" value="ELECTRON CARRIER/ PROTEIN DISULFIDE OXIDOREDUCTASE"/>
    <property type="match status" value="1"/>
</dbReference>
<gene>
    <name evidence="3" type="ORF">FLB_11530</name>
</gene>
<keyword evidence="4" id="KW-1185">Reference proteome</keyword>
<feature type="signal peptide" evidence="1">
    <location>
        <begin position="1"/>
        <end position="19"/>
    </location>
</feature>
<feature type="chain" id="PRO_5008286832" description="DUF547 domain-containing protein" evidence="1">
    <location>
        <begin position="20"/>
        <end position="239"/>
    </location>
</feature>
<dbReference type="PANTHER" id="PTHR46361:SF5">
    <property type="entry name" value="DEP DOMAIN-CONTAINING PROTEIN"/>
    <property type="match status" value="1"/>
</dbReference>
<dbReference type="Proteomes" id="UP000093807">
    <property type="component" value="Unassembled WGS sequence"/>
</dbReference>
<evidence type="ECO:0000313" key="4">
    <source>
        <dbReference type="Proteomes" id="UP000093807"/>
    </source>
</evidence>
<keyword evidence="1" id="KW-0732">Signal</keyword>
<reference evidence="3 4" key="1">
    <citation type="submission" date="2016-06" db="EMBL/GenBank/DDBJ databases">
        <title>Draft genome sequence of Flavobacterium succinicans strain DD5b.</title>
        <authorList>
            <person name="Poehlein A."/>
            <person name="Daniel R."/>
            <person name="Simeonova D.D."/>
        </authorList>
    </citation>
    <scope>NUCLEOTIDE SEQUENCE [LARGE SCALE GENOMIC DNA]</scope>
    <source>
        <strain evidence="3 4">DD5b</strain>
    </source>
</reference>
<protein>
    <recommendedName>
        <fullName evidence="2">DUF547 domain-containing protein</fullName>
    </recommendedName>
</protein>
<dbReference type="PATRIC" id="fig|29536.5.peg.1215"/>
<dbReference type="EMBL" id="JMTM01000035">
    <property type="protein sequence ID" value="OAZ04160.1"/>
    <property type="molecule type" value="Genomic_DNA"/>
</dbReference>
<accession>A0A199XR93</accession>
<dbReference type="Pfam" id="PF04784">
    <property type="entry name" value="DUF547"/>
    <property type="match status" value="1"/>
</dbReference>
<sequence>MKKTLLLVSFFIITSFSQAQTLNDFFEQTNEFLKKNVSSEGKVNYAQLKKSPGELIYILDNISKLKTEFKTKEEAKSFWINAYNLLVIKAVVEKFPIVSVNTIPSFFNERTFIVAKQELTLDDIENTILREIIADAGIHFVLCKGTNGDAPLLNAAYTPEQVNDQIKQRAKLYINDKDFYRIFKNTNSIELPKMFETYKGDFVTGYFNEIDFINIFLEKKIETTYKVMTRAYDWSLNGR</sequence>
<dbReference type="OrthoDB" id="526867at2"/>